<accession>A0A645CE58</accession>
<dbReference type="EMBL" id="VSSQ01026482">
    <property type="protein sequence ID" value="MPM75221.1"/>
    <property type="molecule type" value="Genomic_DNA"/>
</dbReference>
<sequence length="112" mass="12770">MQRQPHQAGDHLDRLAHGQPVHRQMLGELIEPVQQRHHDRHQDAELPGCRRGAGSTCRHPAWRALPIHLTRLGSRSGYRLSWRCLQETHIVARGKASSRALPIGLPQFSQYP</sequence>
<feature type="compositionally biased region" description="Basic and acidic residues" evidence="1">
    <location>
        <begin position="34"/>
        <end position="44"/>
    </location>
</feature>
<gene>
    <name evidence="2" type="ORF">SDC9_122212</name>
</gene>
<reference evidence="2" key="1">
    <citation type="submission" date="2019-08" db="EMBL/GenBank/DDBJ databases">
        <authorList>
            <person name="Kucharzyk K."/>
            <person name="Murdoch R.W."/>
            <person name="Higgins S."/>
            <person name="Loffler F."/>
        </authorList>
    </citation>
    <scope>NUCLEOTIDE SEQUENCE</scope>
</reference>
<evidence type="ECO:0000256" key="1">
    <source>
        <dbReference type="SAM" id="MobiDB-lite"/>
    </source>
</evidence>
<proteinExistence type="predicted"/>
<name>A0A645CE58_9ZZZZ</name>
<comment type="caution">
    <text evidence="2">The sequence shown here is derived from an EMBL/GenBank/DDBJ whole genome shotgun (WGS) entry which is preliminary data.</text>
</comment>
<organism evidence="2">
    <name type="scientific">bioreactor metagenome</name>
    <dbReference type="NCBI Taxonomy" id="1076179"/>
    <lineage>
        <taxon>unclassified sequences</taxon>
        <taxon>metagenomes</taxon>
        <taxon>ecological metagenomes</taxon>
    </lineage>
</organism>
<evidence type="ECO:0000313" key="2">
    <source>
        <dbReference type="EMBL" id="MPM75221.1"/>
    </source>
</evidence>
<feature type="region of interest" description="Disordered" evidence="1">
    <location>
        <begin position="33"/>
        <end position="53"/>
    </location>
</feature>
<protein>
    <submittedName>
        <fullName evidence="2">Uncharacterized protein</fullName>
    </submittedName>
</protein>
<dbReference type="AlphaFoldDB" id="A0A645CE58"/>